<dbReference type="PANTHER" id="PTHR45774:SF3">
    <property type="entry name" value="BTB (POZ) DOMAIN-CONTAINING 2B-RELATED"/>
    <property type="match status" value="1"/>
</dbReference>
<dbReference type="AlphaFoldDB" id="A0A9P0GI05"/>
<protein>
    <submittedName>
        <fullName evidence="2">Uncharacterized protein</fullName>
    </submittedName>
</protein>
<keyword evidence="3" id="KW-1185">Reference proteome</keyword>
<dbReference type="Gene3D" id="2.60.120.820">
    <property type="entry name" value="PHR domain"/>
    <property type="match status" value="1"/>
</dbReference>
<dbReference type="OrthoDB" id="6759334at2759"/>
<dbReference type="GO" id="GO:0000932">
    <property type="term" value="C:P-body"/>
    <property type="evidence" value="ECO:0007669"/>
    <property type="project" value="TreeGrafter"/>
</dbReference>
<organism evidence="2 3">
    <name type="scientific">Phaedon cochleariae</name>
    <name type="common">Mustard beetle</name>
    <dbReference type="NCBI Taxonomy" id="80249"/>
    <lineage>
        <taxon>Eukaryota</taxon>
        <taxon>Metazoa</taxon>
        <taxon>Ecdysozoa</taxon>
        <taxon>Arthropoda</taxon>
        <taxon>Hexapoda</taxon>
        <taxon>Insecta</taxon>
        <taxon>Pterygota</taxon>
        <taxon>Neoptera</taxon>
        <taxon>Endopterygota</taxon>
        <taxon>Coleoptera</taxon>
        <taxon>Polyphaga</taxon>
        <taxon>Cucujiformia</taxon>
        <taxon>Chrysomeloidea</taxon>
        <taxon>Chrysomelidae</taxon>
        <taxon>Chrysomelinae</taxon>
        <taxon>Chrysomelini</taxon>
        <taxon>Phaedon</taxon>
    </lineage>
</organism>
<evidence type="ECO:0000313" key="3">
    <source>
        <dbReference type="Proteomes" id="UP001153737"/>
    </source>
</evidence>
<dbReference type="GO" id="GO:0005829">
    <property type="term" value="C:cytosol"/>
    <property type="evidence" value="ECO:0007669"/>
    <property type="project" value="TreeGrafter"/>
</dbReference>
<gene>
    <name evidence="2" type="ORF">PHAECO_LOCUS1717</name>
</gene>
<dbReference type="PANTHER" id="PTHR45774">
    <property type="entry name" value="BTB/POZ DOMAIN-CONTAINING"/>
    <property type="match status" value="1"/>
</dbReference>
<accession>A0A9P0GI05</accession>
<name>A0A9P0GI05_PHACE</name>
<dbReference type="Proteomes" id="UP001153737">
    <property type="component" value="Chromosome 10"/>
</dbReference>
<proteinExistence type="predicted"/>
<reference evidence="2" key="1">
    <citation type="submission" date="2022-01" db="EMBL/GenBank/DDBJ databases">
        <authorList>
            <person name="King R."/>
        </authorList>
    </citation>
    <scope>NUCLEOTIDE SEQUENCE</scope>
</reference>
<feature type="transmembrane region" description="Helical" evidence="1">
    <location>
        <begin position="23"/>
        <end position="41"/>
    </location>
</feature>
<sequence length="195" mass="21952">MIAEKKPYSSFVQKFYSPSARTIMLYGSGTLMIAFISYKGIKSKWCTRKRNGNEQPVPAQMPLDEDRMPLSSVYPELLYAHLLDADGSRLTYTHFTSRVNYRSLIEISFNRPIYIQRNKVYKVGVVLNKKGCYPIGTYPNQSTCNGVVFTFSQGQCGDSVRDGLIRSIVFSLSSSNNMIPGVPGDHNKLQSINII</sequence>
<evidence type="ECO:0000256" key="1">
    <source>
        <dbReference type="SAM" id="Phobius"/>
    </source>
</evidence>
<dbReference type="GO" id="GO:0022008">
    <property type="term" value="P:neurogenesis"/>
    <property type="evidence" value="ECO:0007669"/>
    <property type="project" value="TreeGrafter"/>
</dbReference>
<dbReference type="InterPro" id="IPR038648">
    <property type="entry name" value="PHR_sf"/>
</dbReference>
<keyword evidence="1" id="KW-1133">Transmembrane helix</keyword>
<evidence type="ECO:0000313" key="2">
    <source>
        <dbReference type="EMBL" id="CAH1117595.1"/>
    </source>
</evidence>
<dbReference type="EMBL" id="OU896716">
    <property type="protein sequence ID" value="CAH1117595.1"/>
    <property type="molecule type" value="Genomic_DNA"/>
</dbReference>
<keyword evidence="1" id="KW-0812">Transmembrane</keyword>
<reference evidence="2" key="2">
    <citation type="submission" date="2022-10" db="EMBL/GenBank/DDBJ databases">
        <authorList>
            <consortium name="ENA_rothamsted_submissions"/>
            <consortium name="culmorum"/>
            <person name="King R."/>
        </authorList>
    </citation>
    <scope>NUCLEOTIDE SEQUENCE</scope>
</reference>
<keyword evidence="1" id="KW-0472">Membrane</keyword>